<feature type="chain" id="PRO_5019757344" evidence="1">
    <location>
        <begin position="20"/>
        <end position="253"/>
    </location>
</feature>
<feature type="signal peptide" evidence="1">
    <location>
        <begin position="1"/>
        <end position="19"/>
    </location>
</feature>
<dbReference type="AlphaFoldDB" id="A0A494VTL3"/>
<name>A0A494VTL3_9SPHI</name>
<dbReference type="KEGG" id="muh:HYN43_005250"/>
<evidence type="ECO:0000313" key="3">
    <source>
        <dbReference type="Proteomes" id="UP000270046"/>
    </source>
</evidence>
<reference evidence="2 3" key="1">
    <citation type="submission" date="2018-10" db="EMBL/GenBank/DDBJ databases">
        <title>Genome sequencing of Mucilaginibacter sp. HYN0043.</title>
        <authorList>
            <person name="Kim M."/>
            <person name="Yi H."/>
        </authorList>
    </citation>
    <scope>NUCLEOTIDE SEQUENCE [LARGE SCALE GENOMIC DNA]</scope>
    <source>
        <strain evidence="2 3">HYN0043</strain>
    </source>
</reference>
<keyword evidence="1" id="KW-0732">Signal</keyword>
<dbReference type="OrthoDB" id="880022at2"/>
<keyword evidence="3" id="KW-1185">Reference proteome</keyword>
<proteinExistence type="predicted"/>
<accession>A0A494VTL3</accession>
<sequence>MRKLNLLLLFICLILKSYAQTEAAKFKQSWKKQILGTTDIKQQFANHDLSKLWTVTDNQSVYGFIGDNYQRIRIKFISIKKAGAFTYVVTGKTKVRDNICNFKGTFTIADLRKYQGTSYGVDNKYKNKLKNQYTILGDYTLTEDSTQKNTGVFKGIFKTDFYVDNNNKIHYDDIDIHADGFTNNEFVGSWAQYTTQKAKRCNWGDYRIPNSGDLDVGAGEFSANEKYIKNGWLETYNKSKPATSNKPPLEWWQ</sequence>
<dbReference type="Proteomes" id="UP000270046">
    <property type="component" value="Chromosome"/>
</dbReference>
<gene>
    <name evidence="2" type="ORF">HYN43_005250</name>
</gene>
<evidence type="ECO:0000256" key="1">
    <source>
        <dbReference type="SAM" id="SignalP"/>
    </source>
</evidence>
<protein>
    <submittedName>
        <fullName evidence="2">Uncharacterized protein</fullName>
    </submittedName>
</protein>
<dbReference type="RefSeq" id="WP_119408449.1">
    <property type="nucleotide sequence ID" value="NZ_CP032869.1"/>
</dbReference>
<dbReference type="EMBL" id="CP032869">
    <property type="protein sequence ID" value="AYL94738.1"/>
    <property type="molecule type" value="Genomic_DNA"/>
</dbReference>
<organism evidence="2 3">
    <name type="scientific">Mucilaginibacter celer</name>
    <dbReference type="NCBI Taxonomy" id="2305508"/>
    <lineage>
        <taxon>Bacteria</taxon>
        <taxon>Pseudomonadati</taxon>
        <taxon>Bacteroidota</taxon>
        <taxon>Sphingobacteriia</taxon>
        <taxon>Sphingobacteriales</taxon>
        <taxon>Sphingobacteriaceae</taxon>
        <taxon>Mucilaginibacter</taxon>
    </lineage>
</organism>
<evidence type="ECO:0000313" key="2">
    <source>
        <dbReference type="EMBL" id="AYL94738.1"/>
    </source>
</evidence>